<feature type="compositionally biased region" description="Basic and acidic residues" evidence="1">
    <location>
        <begin position="328"/>
        <end position="338"/>
    </location>
</feature>
<reference evidence="3" key="1">
    <citation type="journal article" date="2023" name="Mol. Phylogenet. Evol.">
        <title>Genome-scale phylogeny and comparative genomics of the fungal order Sordariales.</title>
        <authorList>
            <person name="Hensen N."/>
            <person name="Bonometti L."/>
            <person name="Westerberg I."/>
            <person name="Brannstrom I.O."/>
            <person name="Guillou S."/>
            <person name="Cros-Aarteil S."/>
            <person name="Calhoun S."/>
            <person name="Haridas S."/>
            <person name="Kuo A."/>
            <person name="Mondo S."/>
            <person name="Pangilinan J."/>
            <person name="Riley R."/>
            <person name="LaButti K."/>
            <person name="Andreopoulos B."/>
            <person name="Lipzen A."/>
            <person name="Chen C."/>
            <person name="Yan M."/>
            <person name="Daum C."/>
            <person name="Ng V."/>
            <person name="Clum A."/>
            <person name="Steindorff A."/>
            <person name="Ohm R.A."/>
            <person name="Martin F."/>
            <person name="Silar P."/>
            <person name="Natvig D.O."/>
            <person name="Lalanne C."/>
            <person name="Gautier V."/>
            <person name="Ament-Velasquez S.L."/>
            <person name="Kruys A."/>
            <person name="Hutchinson M.I."/>
            <person name="Powell A.J."/>
            <person name="Barry K."/>
            <person name="Miller A.N."/>
            <person name="Grigoriev I.V."/>
            <person name="Debuchy R."/>
            <person name="Gladieux P."/>
            <person name="Hiltunen Thoren M."/>
            <person name="Johannesson H."/>
        </authorList>
    </citation>
    <scope>NUCLEOTIDE SEQUENCE</scope>
    <source>
        <strain evidence="3">CBS 958.72</strain>
    </source>
</reference>
<protein>
    <submittedName>
        <fullName evidence="3">Metallo-dependent phosphatase-like protein</fullName>
    </submittedName>
</protein>
<evidence type="ECO:0000313" key="3">
    <source>
        <dbReference type="EMBL" id="KAK3366092.1"/>
    </source>
</evidence>
<dbReference type="InterPro" id="IPR029052">
    <property type="entry name" value="Metallo-depent_PP-like"/>
</dbReference>
<feature type="region of interest" description="Disordered" evidence="1">
    <location>
        <begin position="294"/>
        <end position="376"/>
    </location>
</feature>
<dbReference type="EMBL" id="JAULSN010000008">
    <property type="protein sequence ID" value="KAK3366092.1"/>
    <property type="molecule type" value="Genomic_DNA"/>
</dbReference>
<dbReference type="InterPro" id="IPR004843">
    <property type="entry name" value="Calcineurin-like_PHP"/>
</dbReference>
<feature type="compositionally biased region" description="Polar residues" evidence="1">
    <location>
        <begin position="317"/>
        <end position="326"/>
    </location>
</feature>
<accession>A0AAE0JY23</accession>
<dbReference type="InterPro" id="IPR051693">
    <property type="entry name" value="UPF0046_metallophosphoest"/>
</dbReference>
<dbReference type="Pfam" id="PF00149">
    <property type="entry name" value="Metallophos"/>
    <property type="match status" value="1"/>
</dbReference>
<dbReference type="PANTHER" id="PTHR12905:SF16">
    <property type="entry name" value="SER_THR PROTEIN PHOSPHATASE FAMILY PROTEIN (AFU_ORTHOLOGUE AFUA_1G06000)"/>
    <property type="match status" value="1"/>
</dbReference>
<keyword evidence="4" id="KW-1185">Reference proteome</keyword>
<proteinExistence type="predicted"/>
<evidence type="ECO:0000256" key="1">
    <source>
        <dbReference type="SAM" id="MobiDB-lite"/>
    </source>
</evidence>
<gene>
    <name evidence="3" type="ORF">B0T24DRAFT_535482</name>
</gene>
<comment type="caution">
    <text evidence="3">The sequence shown here is derived from an EMBL/GenBank/DDBJ whole genome shotgun (WGS) entry which is preliminary data.</text>
</comment>
<dbReference type="AlphaFoldDB" id="A0AAE0JY23"/>
<evidence type="ECO:0000313" key="4">
    <source>
        <dbReference type="Proteomes" id="UP001287356"/>
    </source>
</evidence>
<evidence type="ECO:0000259" key="2">
    <source>
        <dbReference type="Pfam" id="PF00149"/>
    </source>
</evidence>
<dbReference type="Proteomes" id="UP001287356">
    <property type="component" value="Unassembled WGS sequence"/>
</dbReference>
<dbReference type="PANTHER" id="PTHR12905">
    <property type="entry name" value="METALLOPHOSPHOESTERASE"/>
    <property type="match status" value="1"/>
</dbReference>
<feature type="domain" description="Calcineurin-like phosphoesterase" evidence="2">
    <location>
        <begin position="15"/>
        <end position="226"/>
    </location>
</feature>
<name>A0AAE0JY23_9PEZI</name>
<reference evidence="3" key="2">
    <citation type="submission" date="2023-06" db="EMBL/GenBank/DDBJ databases">
        <authorList>
            <consortium name="Lawrence Berkeley National Laboratory"/>
            <person name="Haridas S."/>
            <person name="Hensen N."/>
            <person name="Bonometti L."/>
            <person name="Westerberg I."/>
            <person name="Brannstrom I.O."/>
            <person name="Guillou S."/>
            <person name="Cros-Aarteil S."/>
            <person name="Calhoun S."/>
            <person name="Kuo A."/>
            <person name="Mondo S."/>
            <person name="Pangilinan J."/>
            <person name="Riley R."/>
            <person name="Labutti K."/>
            <person name="Andreopoulos B."/>
            <person name="Lipzen A."/>
            <person name="Chen C."/>
            <person name="Yanf M."/>
            <person name="Daum C."/>
            <person name="Ng V."/>
            <person name="Clum A."/>
            <person name="Steindorff A."/>
            <person name="Ohm R."/>
            <person name="Martin F."/>
            <person name="Silar P."/>
            <person name="Natvig D."/>
            <person name="Lalanne C."/>
            <person name="Gautier V."/>
            <person name="Ament-Velasquez S.L."/>
            <person name="Kruys A."/>
            <person name="Hutchinson M.I."/>
            <person name="Powell A.J."/>
            <person name="Barry K."/>
            <person name="Miller A.N."/>
            <person name="Grigoriev I.V."/>
            <person name="Debuchy R."/>
            <person name="Gladieux P."/>
            <person name="Thoren M.H."/>
            <person name="Johannesson H."/>
        </authorList>
    </citation>
    <scope>NUCLEOTIDE SEQUENCE</scope>
    <source>
        <strain evidence="3">CBS 958.72</strain>
    </source>
</reference>
<dbReference type="CDD" id="cd07379">
    <property type="entry name" value="MPP_239FB"/>
    <property type="match status" value="1"/>
</dbReference>
<dbReference type="GO" id="GO:0016787">
    <property type="term" value="F:hydrolase activity"/>
    <property type="evidence" value="ECO:0007669"/>
    <property type="project" value="InterPro"/>
</dbReference>
<dbReference type="Gene3D" id="3.60.21.10">
    <property type="match status" value="1"/>
</dbReference>
<sequence>MAMSSVSLRKTRRTRFVCISDTHNATIKLPKGDVLIHAGDLTNQGSYSELSKATQWLESADFEVKIVIAGNHDITLDEDFYSQHGQTFHNKHPQDPVQCSSLLTSSRTITYLRHSSATIRLSNPAGPGTEFTVFGSPYSPRNGLWAFGYDQDSATSGAQTVDTIGKSASEIWAAIPRNIDILVTHTPPHNHCDGGSDHNSQLGCEELRKVIGRTRPRLHVCGHIHRARGAERVTWKLGNPDYEDGTCAEVAGVEYWEDPSPDSRSAKISLVDLTDRGVNRSPDPWLASNAAGLAEENPSDNFNSPHQAGGSLICPTLSGSESQPATRPSDRAGRDGDLGTRSNQSPGRNLGTGPLGSQGAGSVQGNPAEPPDRRISRRETCIVNCAIMASNWPHPAGRRFNKPIVVDLDLPVWR</sequence>
<dbReference type="SUPFAM" id="SSF56300">
    <property type="entry name" value="Metallo-dependent phosphatases"/>
    <property type="match status" value="1"/>
</dbReference>
<organism evidence="3 4">
    <name type="scientific">Lasiosphaeria ovina</name>
    <dbReference type="NCBI Taxonomy" id="92902"/>
    <lineage>
        <taxon>Eukaryota</taxon>
        <taxon>Fungi</taxon>
        <taxon>Dikarya</taxon>
        <taxon>Ascomycota</taxon>
        <taxon>Pezizomycotina</taxon>
        <taxon>Sordariomycetes</taxon>
        <taxon>Sordariomycetidae</taxon>
        <taxon>Sordariales</taxon>
        <taxon>Lasiosphaeriaceae</taxon>
        <taxon>Lasiosphaeria</taxon>
    </lineage>
</organism>